<feature type="transmembrane region" description="Helical" evidence="7">
    <location>
        <begin position="152"/>
        <end position="174"/>
    </location>
</feature>
<feature type="transmembrane region" description="Helical" evidence="7">
    <location>
        <begin position="127"/>
        <end position="145"/>
    </location>
</feature>
<keyword evidence="9" id="KW-1185">Reference proteome</keyword>
<reference evidence="8" key="1">
    <citation type="journal article" date="2023" name="IScience">
        <title>Live-bearing cockroach genome reveals convergent evolutionary mechanisms linked to viviparity in insects and beyond.</title>
        <authorList>
            <person name="Fouks B."/>
            <person name="Harrison M.C."/>
            <person name="Mikhailova A.A."/>
            <person name="Marchal E."/>
            <person name="English S."/>
            <person name="Carruthers M."/>
            <person name="Jennings E.C."/>
            <person name="Chiamaka E.L."/>
            <person name="Frigard R.A."/>
            <person name="Pippel M."/>
            <person name="Attardo G.M."/>
            <person name="Benoit J.B."/>
            <person name="Bornberg-Bauer E."/>
            <person name="Tobe S.S."/>
        </authorList>
    </citation>
    <scope>NUCLEOTIDE SEQUENCE</scope>
    <source>
        <strain evidence="8">Stay&amp;Tobe</strain>
    </source>
</reference>
<keyword evidence="7" id="KW-0458">Lysosome</keyword>
<sequence length="333" mass="37119">MTYSVQILTNMNQTWMYPQQTITTTEIPTIDNSTRVCNPTSTGAILLADILPSLLIKFVAPFFPFFVHIRMLVVILLSAVGFLLVSFSKASWMAILGVAATSLSSGLGELTLLSYSSKFDKNVISTWSSGTGGAGILAAVTYAGLTGMGLSAGNALLVMLIVPLIMAVTFWLLLQSPDTDRSDTEQIEIPKSDTLVIPPRELTIREKLNAVPPLLSLMIPLGLVYLFEYFINQGLFEFIYFPNIWLDLHGQYRWLQVNYQIGVFVSRSTVNLFVIRKTWILAVLQFVNVVFFLFEAIYLFVPNIWIVFAAVLWEGLLGGAAYVNTFYKVSTEY</sequence>
<dbReference type="AlphaFoldDB" id="A0AAD7ZNM8"/>
<dbReference type="GO" id="GO:0051453">
    <property type="term" value="P:regulation of intracellular pH"/>
    <property type="evidence" value="ECO:0007669"/>
    <property type="project" value="TreeGrafter"/>
</dbReference>
<dbReference type="GO" id="GO:0005765">
    <property type="term" value="C:lysosomal membrane"/>
    <property type="evidence" value="ECO:0007669"/>
    <property type="project" value="UniProtKB-SubCell"/>
</dbReference>
<protein>
    <recommendedName>
        <fullName evidence="7">Battenin</fullName>
    </recommendedName>
</protein>
<keyword evidence="6 7" id="KW-0472">Membrane</keyword>
<dbReference type="EMBL" id="JASPKZ010007609">
    <property type="protein sequence ID" value="KAJ9583397.1"/>
    <property type="molecule type" value="Genomic_DNA"/>
</dbReference>
<comment type="similarity">
    <text evidence="2 7">Belongs to the battenin family.</text>
</comment>
<dbReference type="PRINTS" id="PR01315">
    <property type="entry name" value="BATTENIN"/>
</dbReference>
<dbReference type="PANTHER" id="PTHR10981">
    <property type="entry name" value="BATTENIN"/>
    <property type="match status" value="1"/>
</dbReference>
<dbReference type="InterPro" id="IPR018460">
    <property type="entry name" value="Battenin_disease_Cln3_subgr"/>
</dbReference>
<feature type="transmembrane region" description="Helical" evidence="7">
    <location>
        <begin position="92"/>
        <end position="115"/>
    </location>
</feature>
<keyword evidence="4 7" id="KW-0812">Transmembrane</keyword>
<dbReference type="PANTHER" id="PTHR10981:SF0">
    <property type="entry name" value="BATTENIN"/>
    <property type="match status" value="1"/>
</dbReference>
<reference evidence="8" key="2">
    <citation type="submission" date="2023-05" db="EMBL/GenBank/DDBJ databases">
        <authorList>
            <person name="Fouks B."/>
        </authorList>
    </citation>
    <scope>NUCLEOTIDE SEQUENCE</scope>
    <source>
        <strain evidence="8">Stay&amp;Tobe</strain>
        <tissue evidence="8">Testes</tissue>
    </source>
</reference>
<feature type="transmembrane region" description="Helical" evidence="7">
    <location>
        <begin position="62"/>
        <end position="85"/>
    </location>
</feature>
<comment type="caution">
    <text evidence="8">The sequence shown here is derived from an EMBL/GenBank/DDBJ whole genome shotgun (WGS) entry which is preliminary data.</text>
</comment>
<dbReference type="Proteomes" id="UP001233999">
    <property type="component" value="Unassembled WGS sequence"/>
</dbReference>
<evidence type="ECO:0000256" key="3">
    <source>
        <dbReference type="ARBA" id="ARBA00022448"/>
    </source>
</evidence>
<name>A0AAD7ZNM8_DIPPU</name>
<evidence type="ECO:0000256" key="4">
    <source>
        <dbReference type="ARBA" id="ARBA00022692"/>
    </source>
</evidence>
<dbReference type="GO" id="GO:0007040">
    <property type="term" value="P:lysosome organization"/>
    <property type="evidence" value="ECO:0007669"/>
    <property type="project" value="TreeGrafter"/>
</dbReference>
<feature type="transmembrane region" description="Helical" evidence="7">
    <location>
        <begin position="304"/>
        <end position="327"/>
    </location>
</feature>
<dbReference type="PIRSF" id="PIRSF015974">
    <property type="entry name" value="CLN3_BTN1"/>
    <property type="match status" value="1"/>
</dbReference>
<evidence type="ECO:0000313" key="9">
    <source>
        <dbReference type="Proteomes" id="UP001233999"/>
    </source>
</evidence>
<dbReference type="Pfam" id="PF02487">
    <property type="entry name" value="CLN3"/>
    <property type="match status" value="1"/>
</dbReference>
<keyword evidence="5 7" id="KW-1133">Transmembrane helix</keyword>
<feature type="non-terminal residue" evidence="8">
    <location>
        <position position="333"/>
    </location>
</feature>
<evidence type="ECO:0000256" key="5">
    <source>
        <dbReference type="ARBA" id="ARBA00022989"/>
    </source>
</evidence>
<dbReference type="SUPFAM" id="SSF103473">
    <property type="entry name" value="MFS general substrate transporter"/>
    <property type="match status" value="1"/>
</dbReference>
<feature type="transmembrane region" description="Helical" evidence="7">
    <location>
        <begin position="210"/>
        <end position="231"/>
    </location>
</feature>
<evidence type="ECO:0000313" key="8">
    <source>
        <dbReference type="EMBL" id="KAJ9583397.1"/>
    </source>
</evidence>
<proteinExistence type="inferred from homology"/>
<evidence type="ECO:0000256" key="6">
    <source>
        <dbReference type="ARBA" id="ARBA00023136"/>
    </source>
</evidence>
<gene>
    <name evidence="8" type="ORF">L9F63_022263</name>
</gene>
<dbReference type="InterPro" id="IPR003492">
    <property type="entry name" value="Battenin_disease_Cln3"/>
</dbReference>
<keyword evidence="3" id="KW-0813">Transport</keyword>
<dbReference type="InterPro" id="IPR036259">
    <property type="entry name" value="MFS_trans_sf"/>
</dbReference>
<comment type="subcellular location">
    <subcellularLocation>
        <location evidence="1">Endomembrane system</location>
        <topology evidence="1">Multi-pass membrane protein</topology>
    </subcellularLocation>
    <subcellularLocation>
        <location evidence="7">Lysosome membrane</location>
        <topology evidence="7">Multi-pass membrane protein</topology>
    </subcellularLocation>
</comment>
<dbReference type="GO" id="GO:0012505">
    <property type="term" value="C:endomembrane system"/>
    <property type="evidence" value="ECO:0007669"/>
    <property type="project" value="UniProtKB-SubCell"/>
</dbReference>
<organism evidence="8 9">
    <name type="scientific">Diploptera punctata</name>
    <name type="common">Pacific beetle cockroach</name>
    <dbReference type="NCBI Taxonomy" id="6984"/>
    <lineage>
        <taxon>Eukaryota</taxon>
        <taxon>Metazoa</taxon>
        <taxon>Ecdysozoa</taxon>
        <taxon>Arthropoda</taxon>
        <taxon>Hexapoda</taxon>
        <taxon>Insecta</taxon>
        <taxon>Pterygota</taxon>
        <taxon>Neoptera</taxon>
        <taxon>Polyneoptera</taxon>
        <taxon>Dictyoptera</taxon>
        <taxon>Blattodea</taxon>
        <taxon>Blaberoidea</taxon>
        <taxon>Blaberidae</taxon>
        <taxon>Diplopterinae</taxon>
        <taxon>Diploptera</taxon>
    </lineage>
</organism>
<evidence type="ECO:0000256" key="2">
    <source>
        <dbReference type="ARBA" id="ARBA00007467"/>
    </source>
</evidence>
<accession>A0AAD7ZNM8</accession>
<evidence type="ECO:0000256" key="1">
    <source>
        <dbReference type="ARBA" id="ARBA00004127"/>
    </source>
</evidence>
<evidence type="ECO:0000256" key="7">
    <source>
        <dbReference type="RuleBase" id="RU361113"/>
    </source>
</evidence>
<feature type="transmembrane region" description="Helical" evidence="7">
    <location>
        <begin position="279"/>
        <end position="298"/>
    </location>
</feature>